<dbReference type="Proteomes" id="UP000007360">
    <property type="component" value="Unassembled WGS sequence"/>
</dbReference>
<comment type="caution">
    <text evidence="1">The sequence shown here is derived from an EMBL/GenBank/DDBJ whole genome shotgun (WGS) entry which is preliminary data.</text>
</comment>
<dbReference type="PATRIC" id="fig|1204725.3.peg.2031"/>
<dbReference type="EMBL" id="AMPO01000009">
    <property type="protein sequence ID" value="EKF85226.1"/>
    <property type="molecule type" value="Genomic_DNA"/>
</dbReference>
<proteinExistence type="predicted"/>
<dbReference type="InterPro" id="IPR001451">
    <property type="entry name" value="Hexapep"/>
</dbReference>
<evidence type="ECO:0000313" key="1">
    <source>
        <dbReference type="EMBL" id="EKF85226.1"/>
    </source>
</evidence>
<keyword evidence="2" id="KW-1185">Reference proteome</keyword>
<dbReference type="InterPro" id="IPR047324">
    <property type="entry name" value="LbH_gamma_CA-like"/>
</dbReference>
<dbReference type="RefSeq" id="WP_004031472.1">
    <property type="nucleotide sequence ID" value="NZ_AMPO01000009.1"/>
</dbReference>
<dbReference type="SUPFAM" id="SSF51161">
    <property type="entry name" value="Trimeric LpxA-like enzymes"/>
    <property type="match status" value="1"/>
</dbReference>
<dbReference type="AlphaFoldDB" id="K2QB76"/>
<evidence type="ECO:0000313" key="2">
    <source>
        <dbReference type="Proteomes" id="UP000007360"/>
    </source>
</evidence>
<dbReference type="PANTHER" id="PTHR13061:SF29">
    <property type="entry name" value="GAMMA CARBONIC ANHYDRASE-LIKE 1, MITOCHONDRIAL-RELATED"/>
    <property type="match status" value="1"/>
</dbReference>
<dbReference type="InterPro" id="IPR050484">
    <property type="entry name" value="Transf_Hexapept/Carb_Anhydrase"/>
</dbReference>
<dbReference type="InterPro" id="IPR011004">
    <property type="entry name" value="Trimer_LpxA-like_sf"/>
</dbReference>
<gene>
    <name evidence="1" type="ORF">A994_10103</name>
</gene>
<organism evidence="1 2">
    <name type="scientific">Methanobacterium formicicum (strain DSM 3637 / PP1)</name>
    <dbReference type="NCBI Taxonomy" id="1204725"/>
    <lineage>
        <taxon>Archaea</taxon>
        <taxon>Methanobacteriati</taxon>
        <taxon>Methanobacteriota</taxon>
        <taxon>Methanomada group</taxon>
        <taxon>Methanobacteria</taxon>
        <taxon>Methanobacteriales</taxon>
        <taxon>Methanobacteriaceae</taxon>
        <taxon>Methanobacterium</taxon>
    </lineage>
</organism>
<reference evidence="1 2" key="1">
    <citation type="journal article" date="2012" name="J. Bacteriol.">
        <title>Draft genome sequence of Methanobacterium formicicum DSM 3637, an archaebacterium isolated from the methane producer amoeba Pelomyxa palustris.</title>
        <authorList>
            <person name="Gutierrez G."/>
        </authorList>
    </citation>
    <scope>NUCLEOTIDE SEQUENCE [LARGE SCALE GENOMIC DNA]</scope>
    <source>
        <strain evidence="2">DSM 3637 / PP1</strain>
    </source>
</reference>
<dbReference type="CDD" id="cd04645">
    <property type="entry name" value="LbH_gamma_CA_like"/>
    <property type="match status" value="1"/>
</dbReference>
<dbReference type="Pfam" id="PF00132">
    <property type="entry name" value="Hexapep"/>
    <property type="match status" value="1"/>
</dbReference>
<protein>
    <submittedName>
        <fullName evidence="1">Ferripyochelin binding protein</fullName>
    </submittedName>
</protein>
<dbReference type="Gene3D" id="2.160.10.10">
    <property type="entry name" value="Hexapeptide repeat proteins"/>
    <property type="match status" value="1"/>
</dbReference>
<name>K2QB76_METFP</name>
<sequence>MEIIIRTMIHPSVQIFQGVHTIGNVIIGKNSSLWYNAVIRGDIESITIGSFSNVQDNSVLHSSKDFPLKIGDYVSVGHAAVLHGCKVDDNCIIGMNSTLLNGSHIQKNSIVAAGSVVPGGKVFPEGHLIMGAPARAVRELGEEEIKDIKNTALRYLKLADQNK</sequence>
<accession>K2QB76</accession>
<dbReference type="PANTHER" id="PTHR13061">
    <property type="entry name" value="DYNACTIN SUBUNIT P25"/>
    <property type="match status" value="1"/>
</dbReference>